<feature type="compositionally biased region" description="Low complexity" evidence="1">
    <location>
        <begin position="870"/>
        <end position="884"/>
    </location>
</feature>
<dbReference type="EMBL" id="LASV01000439">
    <property type="protein sequence ID" value="KKA18586.1"/>
    <property type="molecule type" value="Genomic_DNA"/>
</dbReference>
<dbReference type="AlphaFoldDB" id="A0A0F4YL42"/>
<dbReference type="CDD" id="cd14011">
    <property type="entry name" value="PK_SCY1_like"/>
    <property type="match status" value="1"/>
</dbReference>
<dbReference type="Gene3D" id="3.30.200.20">
    <property type="entry name" value="Phosphorylase Kinase, domain 1"/>
    <property type="match status" value="1"/>
</dbReference>
<dbReference type="STRING" id="1408163.A0A0F4YL42"/>
<organism evidence="3 4">
    <name type="scientific">Rasamsonia emersonii (strain ATCC 16479 / CBS 393.64 / IMI 116815)</name>
    <dbReference type="NCBI Taxonomy" id="1408163"/>
    <lineage>
        <taxon>Eukaryota</taxon>
        <taxon>Fungi</taxon>
        <taxon>Dikarya</taxon>
        <taxon>Ascomycota</taxon>
        <taxon>Pezizomycotina</taxon>
        <taxon>Eurotiomycetes</taxon>
        <taxon>Eurotiomycetidae</taxon>
        <taxon>Eurotiales</taxon>
        <taxon>Trichocomaceae</taxon>
        <taxon>Rasamsonia</taxon>
    </lineage>
</organism>
<evidence type="ECO:0000313" key="4">
    <source>
        <dbReference type="Proteomes" id="UP000053958"/>
    </source>
</evidence>
<dbReference type="GeneID" id="25319735"/>
<evidence type="ECO:0000259" key="2">
    <source>
        <dbReference type="PROSITE" id="PS50011"/>
    </source>
</evidence>
<dbReference type="SUPFAM" id="SSF48371">
    <property type="entry name" value="ARM repeat"/>
    <property type="match status" value="1"/>
</dbReference>
<feature type="compositionally biased region" description="Polar residues" evidence="1">
    <location>
        <begin position="724"/>
        <end position="784"/>
    </location>
</feature>
<sequence length="922" mass="100596">MFASALKSFSSNISSHYQISPDPVLISGPWKIHDGKKKSTGSPASIFIFDRKSLEPRSGGFGSRSSSSMKKLHDEVVERLKREASNLARLRHPSILQVLEPVEETRSGGLMFATEPITASLAGLLHEKDVQEGGSRSSRFMIEGPDGTRRRREVEIDELEIQKGLLQVAKGLEFLHESAGLVHGNLNPEAIYINAKSDWKISGLAFAGPPDNSETQSNLPPLALSEVLYQDARLPPSVQLNLDYTSPDFVLDSNVTTAADLFSLGLIIIALYNSPHVSPLQTHSNITTYKKLLSSPSTTPSQANDFLCKRPIPKDLLNHVLPRLITRRPAQRLNAREFQQSPYFDNILVSTIRFLESLPAKTPNEKSQFMRGLQRVLPEFPVSVLERKVLGALLEETKDRELLALILQNVFKILKRLPNGRRIFPEKIIPKLKEIFLTSGTKGPAQERDTNKEAGLMVVLENMSTIADNCSGKEFKEDILPIIQLGMESPTHSLVDAAMKCLPVMLPVLDFSTVKNEVFPPIASTFSRTNSLAIKIRGLEAFVVLCGGSVGKETEPEDDLSGVVQDKKSSKTPTASILDKYTVQEKLVPLLKAIRTREPAVMMAALNVFREVGKIADTEFLALEVLPILWTFSLGPLLNLQQFEEFMALIKSLSSKVEREHSKKLQELSSRDEAAGSRNSIGGALGANNNMGASDVEGTRSDFERLVLGRNGTSDTKNDDLWDSWSSEPTAKPSSQVASPTFSWSSTPSHQANRSSVTGIPSAVTYQATGQPSRSITPDLNMSSFPALEPNRQKSSMGQTFPALQPSAPSWNQSTKISPPPSTTSTTSAPSLATLGSMRASTTPSFGQTTQQQSQAPNYSAFTIPPPPSSNSQQSQPSQFPSMQAAPNPWAGSGTSAPLQNGMLAQASGQQKQGLDKYESLL</sequence>
<dbReference type="RefSeq" id="XP_013325198.1">
    <property type="nucleotide sequence ID" value="XM_013469744.1"/>
</dbReference>
<dbReference type="InterPro" id="IPR011989">
    <property type="entry name" value="ARM-like"/>
</dbReference>
<feature type="region of interest" description="Disordered" evidence="1">
    <location>
        <begin position="664"/>
        <end position="696"/>
    </location>
</feature>
<comment type="caution">
    <text evidence="3">The sequence shown here is derived from an EMBL/GenBank/DDBJ whole genome shotgun (WGS) entry which is preliminary data.</text>
</comment>
<dbReference type="SMART" id="SM00220">
    <property type="entry name" value="S_TKc"/>
    <property type="match status" value="1"/>
</dbReference>
<keyword evidence="3" id="KW-0418">Kinase</keyword>
<dbReference type="Gene3D" id="1.10.510.10">
    <property type="entry name" value="Transferase(Phosphotransferase) domain 1"/>
    <property type="match status" value="1"/>
</dbReference>
<keyword evidence="4" id="KW-1185">Reference proteome</keyword>
<name>A0A0F4YL42_RASE3</name>
<keyword evidence="3" id="KW-0808">Transferase</keyword>
<dbReference type="InterPro" id="IPR016024">
    <property type="entry name" value="ARM-type_fold"/>
</dbReference>
<feature type="compositionally biased region" description="Basic and acidic residues" evidence="1">
    <location>
        <begin position="664"/>
        <end position="675"/>
    </location>
</feature>
<dbReference type="PANTHER" id="PTHR12984:SF6">
    <property type="entry name" value="SCY1-LIKE PROTEIN 2"/>
    <property type="match status" value="1"/>
</dbReference>
<reference evidence="3 4" key="1">
    <citation type="submission" date="2015-04" db="EMBL/GenBank/DDBJ databases">
        <authorList>
            <person name="Heijne W.H."/>
            <person name="Fedorova N.D."/>
            <person name="Nierman W.C."/>
            <person name="Vollebregt A.W."/>
            <person name="Zhao Z."/>
            <person name="Wu L."/>
            <person name="Kumar M."/>
            <person name="Stam H."/>
            <person name="van den Berg M.A."/>
            <person name="Pel H.J."/>
        </authorList>
    </citation>
    <scope>NUCLEOTIDE SEQUENCE [LARGE SCALE GENOMIC DNA]</scope>
    <source>
        <strain evidence="3 4">CBS 393.64</strain>
    </source>
</reference>
<feature type="compositionally biased region" description="Polar residues" evidence="1">
    <location>
        <begin position="839"/>
        <end position="861"/>
    </location>
</feature>
<feature type="region of interest" description="Disordered" evidence="1">
    <location>
        <begin position="717"/>
        <end position="922"/>
    </location>
</feature>
<dbReference type="Gene3D" id="1.25.10.10">
    <property type="entry name" value="Leucine-rich Repeat Variant"/>
    <property type="match status" value="1"/>
</dbReference>
<protein>
    <submittedName>
        <fullName evidence="3">Protein kinase Scy1</fullName>
    </submittedName>
</protein>
<proteinExistence type="predicted"/>
<feature type="compositionally biased region" description="Low complexity" evidence="1">
    <location>
        <begin position="823"/>
        <end position="835"/>
    </location>
</feature>
<dbReference type="GO" id="GO:0004672">
    <property type="term" value="F:protein kinase activity"/>
    <property type="evidence" value="ECO:0007669"/>
    <property type="project" value="InterPro"/>
</dbReference>
<dbReference type="Pfam" id="PF00069">
    <property type="entry name" value="Pkinase"/>
    <property type="match status" value="1"/>
</dbReference>
<evidence type="ECO:0000313" key="3">
    <source>
        <dbReference type="EMBL" id="KKA18586.1"/>
    </source>
</evidence>
<dbReference type="InterPro" id="IPR051177">
    <property type="entry name" value="CIK-Related_Protein"/>
</dbReference>
<dbReference type="PANTHER" id="PTHR12984">
    <property type="entry name" value="SCY1-RELATED S/T PROTEIN KINASE-LIKE"/>
    <property type="match status" value="1"/>
</dbReference>
<feature type="compositionally biased region" description="Polar residues" evidence="1">
    <location>
        <begin position="807"/>
        <end position="817"/>
    </location>
</feature>
<dbReference type="GO" id="GO:0005524">
    <property type="term" value="F:ATP binding"/>
    <property type="evidence" value="ECO:0007669"/>
    <property type="project" value="InterPro"/>
</dbReference>
<dbReference type="InterPro" id="IPR011009">
    <property type="entry name" value="Kinase-like_dom_sf"/>
</dbReference>
<dbReference type="Proteomes" id="UP000053958">
    <property type="component" value="Unassembled WGS sequence"/>
</dbReference>
<dbReference type="InterPro" id="IPR000719">
    <property type="entry name" value="Prot_kinase_dom"/>
</dbReference>
<accession>A0A0F4YL42</accession>
<dbReference type="OrthoDB" id="79687at2759"/>
<feature type="domain" description="Protein kinase" evidence="2">
    <location>
        <begin position="32"/>
        <end position="344"/>
    </location>
</feature>
<dbReference type="PROSITE" id="PS50011">
    <property type="entry name" value="PROTEIN_KINASE_DOM"/>
    <property type="match status" value="1"/>
</dbReference>
<gene>
    <name evidence="3" type="ORF">T310_7463</name>
</gene>
<evidence type="ECO:0000256" key="1">
    <source>
        <dbReference type="SAM" id="MobiDB-lite"/>
    </source>
</evidence>
<dbReference type="SUPFAM" id="SSF56112">
    <property type="entry name" value="Protein kinase-like (PK-like)"/>
    <property type="match status" value="1"/>
</dbReference>